<evidence type="ECO:0000313" key="7">
    <source>
        <dbReference type="EMBL" id="SEI39885.1"/>
    </source>
</evidence>
<evidence type="ECO:0000259" key="5">
    <source>
        <dbReference type="Pfam" id="PF04542"/>
    </source>
</evidence>
<evidence type="ECO:0000256" key="3">
    <source>
        <dbReference type="ARBA" id="ARBA00023082"/>
    </source>
</evidence>
<accession>A0A1H6QKQ6</accession>
<dbReference type="InterPro" id="IPR039425">
    <property type="entry name" value="RNA_pol_sigma-70-like"/>
</dbReference>
<dbReference type="Pfam" id="PF04542">
    <property type="entry name" value="Sigma70_r2"/>
    <property type="match status" value="1"/>
</dbReference>
<dbReference type="NCBIfam" id="TIGR02985">
    <property type="entry name" value="Sig70_bacteroi1"/>
    <property type="match status" value="1"/>
</dbReference>
<dbReference type="GO" id="GO:0003677">
    <property type="term" value="F:DNA binding"/>
    <property type="evidence" value="ECO:0007669"/>
    <property type="project" value="InterPro"/>
</dbReference>
<protein>
    <submittedName>
        <fullName evidence="7">RNA polymerase sigma-70 factor, ECF subfamily</fullName>
    </submittedName>
</protein>
<keyword evidence="4" id="KW-0804">Transcription</keyword>
<dbReference type="InterPro" id="IPR013324">
    <property type="entry name" value="RNA_pol_sigma_r3/r4-like"/>
</dbReference>
<feature type="domain" description="RNA polymerase sigma factor 70 region 4 type 2" evidence="6">
    <location>
        <begin position="122"/>
        <end position="171"/>
    </location>
</feature>
<dbReference type="Gene3D" id="1.10.10.10">
    <property type="entry name" value="Winged helix-like DNA-binding domain superfamily/Winged helix DNA-binding domain"/>
    <property type="match status" value="1"/>
</dbReference>
<gene>
    <name evidence="7" type="ORF">SAMN04487995_0391</name>
</gene>
<evidence type="ECO:0000256" key="1">
    <source>
        <dbReference type="ARBA" id="ARBA00010641"/>
    </source>
</evidence>
<dbReference type="Pfam" id="PF08281">
    <property type="entry name" value="Sigma70_r4_2"/>
    <property type="match status" value="1"/>
</dbReference>
<dbReference type="InterPro" id="IPR013249">
    <property type="entry name" value="RNA_pol_sigma70_r4_t2"/>
</dbReference>
<proteinExistence type="inferred from homology"/>
<comment type="similarity">
    <text evidence="1">Belongs to the sigma-70 factor family. ECF subfamily.</text>
</comment>
<dbReference type="PANTHER" id="PTHR43133:SF46">
    <property type="entry name" value="RNA POLYMERASE SIGMA-70 FACTOR ECF SUBFAMILY"/>
    <property type="match status" value="1"/>
</dbReference>
<dbReference type="InterPro" id="IPR036388">
    <property type="entry name" value="WH-like_DNA-bd_sf"/>
</dbReference>
<keyword evidence="3" id="KW-0731">Sigma factor</keyword>
<dbReference type="AlphaFoldDB" id="A0A1H6QKQ6"/>
<dbReference type="NCBIfam" id="TIGR02937">
    <property type="entry name" value="sigma70-ECF"/>
    <property type="match status" value="1"/>
</dbReference>
<feature type="domain" description="RNA polymerase sigma-70 region 2" evidence="5">
    <location>
        <begin position="27"/>
        <end position="89"/>
    </location>
</feature>
<reference evidence="7 8" key="1">
    <citation type="submission" date="2016-10" db="EMBL/GenBank/DDBJ databases">
        <authorList>
            <person name="de Groot N.N."/>
        </authorList>
    </citation>
    <scope>NUCLEOTIDE SEQUENCE [LARGE SCALE GENOMIC DNA]</scope>
    <source>
        <strain evidence="7 8">DSM 19938</strain>
    </source>
</reference>
<dbReference type="SUPFAM" id="SSF88946">
    <property type="entry name" value="Sigma2 domain of RNA polymerase sigma factors"/>
    <property type="match status" value="1"/>
</dbReference>
<dbReference type="GO" id="GO:0006352">
    <property type="term" value="P:DNA-templated transcription initiation"/>
    <property type="evidence" value="ECO:0007669"/>
    <property type="project" value="InterPro"/>
</dbReference>
<dbReference type="InterPro" id="IPR014284">
    <property type="entry name" value="RNA_pol_sigma-70_dom"/>
</dbReference>
<evidence type="ECO:0000313" key="8">
    <source>
        <dbReference type="Proteomes" id="UP000199532"/>
    </source>
</evidence>
<name>A0A1H6QKQ6_9BACT</name>
<dbReference type="InterPro" id="IPR013325">
    <property type="entry name" value="RNA_pol_sigma_r2"/>
</dbReference>
<evidence type="ECO:0000256" key="2">
    <source>
        <dbReference type="ARBA" id="ARBA00023015"/>
    </source>
</evidence>
<dbReference type="STRING" id="408657.SAMN04487995_0391"/>
<dbReference type="OrthoDB" id="679904at2"/>
<dbReference type="InterPro" id="IPR014327">
    <property type="entry name" value="RNA_pol_sigma70_bacteroid"/>
</dbReference>
<dbReference type="GO" id="GO:0016987">
    <property type="term" value="F:sigma factor activity"/>
    <property type="evidence" value="ECO:0007669"/>
    <property type="project" value="UniProtKB-KW"/>
</dbReference>
<dbReference type="InterPro" id="IPR007627">
    <property type="entry name" value="RNA_pol_sigma70_r2"/>
</dbReference>
<dbReference type="PANTHER" id="PTHR43133">
    <property type="entry name" value="RNA POLYMERASE ECF-TYPE SIGMA FACTO"/>
    <property type="match status" value="1"/>
</dbReference>
<keyword evidence="8" id="KW-1185">Reference proteome</keyword>
<evidence type="ECO:0000259" key="6">
    <source>
        <dbReference type="Pfam" id="PF08281"/>
    </source>
</evidence>
<dbReference type="Proteomes" id="UP000199532">
    <property type="component" value="Unassembled WGS sequence"/>
</dbReference>
<dbReference type="SUPFAM" id="SSF88659">
    <property type="entry name" value="Sigma3 and sigma4 domains of RNA polymerase sigma factors"/>
    <property type="match status" value="1"/>
</dbReference>
<dbReference type="RefSeq" id="WP_090331396.1">
    <property type="nucleotide sequence ID" value="NZ_FNXY01000001.1"/>
</dbReference>
<evidence type="ECO:0000256" key="4">
    <source>
        <dbReference type="ARBA" id="ARBA00023163"/>
    </source>
</evidence>
<organism evidence="7 8">
    <name type="scientific">Dyadobacter koreensis</name>
    <dbReference type="NCBI Taxonomy" id="408657"/>
    <lineage>
        <taxon>Bacteria</taxon>
        <taxon>Pseudomonadati</taxon>
        <taxon>Bacteroidota</taxon>
        <taxon>Cytophagia</taxon>
        <taxon>Cytophagales</taxon>
        <taxon>Spirosomataceae</taxon>
        <taxon>Dyadobacter</taxon>
    </lineage>
</organism>
<dbReference type="EMBL" id="FNXY01000001">
    <property type="protein sequence ID" value="SEI39885.1"/>
    <property type="molecule type" value="Genomic_DNA"/>
</dbReference>
<dbReference type="Gene3D" id="1.10.1740.10">
    <property type="match status" value="1"/>
</dbReference>
<keyword evidence="2" id="KW-0805">Transcription regulation</keyword>
<sequence>MYNLFTDEQLVDMLHKGQEKAFAEIYSRYWFKLFGVAYHQTGTKEEAEELVHDVFETLWTKREQIKIHHLSSYLVVSVKNLTVNYIKSQITQRKYQEYLILQEIHQSNATDETVRLDDLTAAIEQAMKKLPEKTSEVFKMSRFGNQSVKDIAQQLNLSEKGVEYHITQSLKVLKEHLKLYHTDN</sequence>